<accession>A0ABQ9TK74</accession>
<dbReference type="Proteomes" id="UP001266305">
    <property type="component" value="Unassembled WGS sequence"/>
</dbReference>
<reference evidence="1 2" key="1">
    <citation type="submission" date="2023-05" db="EMBL/GenBank/DDBJ databases">
        <title>B98-5 Cell Line De Novo Hybrid Assembly: An Optical Mapping Approach.</title>
        <authorList>
            <person name="Kananen K."/>
            <person name="Auerbach J.A."/>
            <person name="Kautto E."/>
            <person name="Blachly J.S."/>
        </authorList>
    </citation>
    <scope>NUCLEOTIDE SEQUENCE [LARGE SCALE GENOMIC DNA]</scope>
    <source>
        <strain evidence="1">B95-8</strain>
        <tissue evidence="1">Cell line</tissue>
    </source>
</reference>
<comment type="caution">
    <text evidence="1">The sequence shown here is derived from an EMBL/GenBank/DDBJ whole genome shotgun (WGS) entry which is preliminary data.</text>
</comment>
<keyword evidence="2" id="KW-1185">Reference proteome</keyword>
<dbReference type="EMBL" id="JASSZA010000021">
    <property type="protein sequence ID" value="KAK2085174.1"/>
    <property type="molecule type" value="Genomic_DNA"/>
</dbReference>
<name>A0ABQ9TK74_SAGOE</name>
<sequence length="99" mass="10766">MGVVAQVVVGVHVAIQALCIQLLLPPSFFSVPLGFCKVLAELLGDFHIAQVTFYLCVYPSSLDKAWSSLMDAWIPLLSHGCCPDPLKCEKLKMESSQAT</sequence>
<proteinExistence type="predicted"/>
<organism evidence="1 2">
    <name type="scientific">Saguinus oedipus</name>
    <name type="common">Cotton-top tamarin</name>
    <name type="synonym">Oedipomidas oedipus</name>
    <dbReference type="NCBI Taxonomy" id="9490"/>
    <lineage>
        <taxon>Eukaryota</taxon>
        <taxon>Metazoa</taxon>
        <taxon>Chordata</taxon>
        <taxon>Craniata</taxon>
        <taxon>Vertebrata</taxon>
        <taxon>Euteleostomi</taxon>
        <taxon>Mammalia</taxon>
        <taxon>Eutheria</taxon>
        <taxon>Euarchontoglires</taxon>
        <taxon>Primates</taxon>
        <taxon>Haplorrhini</taxon>
        <taxon>Platyrrhini</taxon>
        <taxon>Cebidae</taxon>
        <taxon>Callitrichinae</taxon>
        <taxon>Saguinus</taxon>
    </lineage>
</organism>
<protein>
    <submittedName>
        <fullName evidence="1">Uncharacterized protein</fullName>
    </submittedName>
</protein>
<gene>
    <name evidence="1" type="ORF">P7K49_036474</name>
</gene>
<evidence type="ECO:0000313" key="2">
    <source>
        <dbReference type="Proteomes" id="UP001266305"/>
    </source>
</evidence>
<evidence type="ECO:0000313" key="1">
    <source>
        <dbReference type="EMBL" id="KAK2085174.1"/>
    </source>
</evidence>